<gene>
    <name evidence="5" type="ORF">FHS42_000458</name>
</gene>
<comment type="similarity">
    <text evidence="1">Belongs to the arsA ATPase family.</text>
</comment>
<feature type="domain" description="ArsA/GET3 Anion-transporting ATPase-like" evidence="3">
    <location>
        <begin position="100"/>
        <end position="340"/>
    </location>
</feature>
<dbReference type="InterPro" id="IPR025723">
    <property type="entry name" value="ArsA/GET3_ATPase-like"/>
</dbReference>
<evidence type="ECO:0000313" key="5">
    <source>
        <dbReference type="EMBL" id="MBB5933440.1"/>
    </source>
</evidence>
<dbReference type="AlphaFoldDB" id="A0A7W9Q4G0"/>
<dbReference type="InterPro" id="IPR016300">
    <property type="entry name" value="ATPase_ArsA/GET3"/>
</dbReference>
<dbReference type="EMBL" id="JACHJL010000001">
    <property type="protein sequence ID" value="MBB5933440.1"/>
    <property type="molecule type" value="Genomic_DNA"/>
</dbReference>
<evidence type="ECO:0000259" key="3">
    <source>
        <dbReference type="Pfam" id="PF02374"/>
    </source>
</evidence>
<protein>
    <submittedName>
        <fullName evidence="5">Arsenite-transporting ATPase</fullName>
    </submittedName>
</protein>
<keyword evidence="6" id="KW-1185">Reference proteome</keyword>
<reference evidence="5 6" key="1">
    <citation type="submission" date="2020-08" db="EMBL/GenBank/DDBJ databases">
        <title>Genomic Encyclopedia of Type Strains, Phase III (KMG-III): the genomes of soil and plant-associated and newly described type strains.</title>
        <authorList>
            <person name="Whitman W."/>
        </authorList>
    </citation>
    <scope>NUCLEOTIDE SEQUENCE [LARGE SCALE GENOMIC DNA]</scope>
    <source>
        <strain evidence="5 6">CECT 8305</strain>
    </source>
</reference>
<dbReference type="PANTHER" id="PTHR10803">
    <property type="entry name" value="ARSENICAL PUMP-DRIVING ATPASE ARSENITE-TRANSLOCATING ATPASE"/>
    <property type="match status" value="1"/>
</dbReference>
<dbReference type="GO" id="GO:0005524">
    <property type="term" value="F:ATP binding"/>
    <property type="evidence" value="ECO:0007669"/>
    <property type="project" value="InterPro"/>
</dbReference>
<dbReference type="InterPro" id="IPR040612">
    <property type="entry name" value="ArsA_HSP20-like"/>
</dbReference>
<feature type="region of interest" description="Disordered" evidence="2">
    <location>
        <begin position="339"/>
        <end position="374"/>
    </location>
</feature>
<evidence type="ECO:0000259" key="4">
    <source>
        <dbReference type="Pfam" id="PF17886"/>
    </source>
</evidence>
<feature type="compositionally biased region" description="Low complexity" evidence="2">
    <location>
        <begin position="357"/>
        <end position="369"/>
    </location>
</feature>
<dbReference type="Pfam" id="PF02374">
    <property type="entry name" value="ArsA_ATPase"/>
    <property type="match status" value="2"/>
</dbReference>
<name>A0A7W9Q4G0_9ACTN</name>
<proteinExistence type="inferred from homology"/>
<evidence type="ECO:0000256" key="2">
    <source>
        <dbReference type="SAM" id="MobiDB-lite"/>
    </source>
</evidence>
<feature type="domain" description="ArsA/GET3 Anion-transporting ATPase-like" evidence="3">
    <location>
        <begin position="4"/>
        <end position="51"/>
    </location>
</feature>
<evidence type="ECO:0000256" key="1">
    <source>
        <dbReference type="ARBA" id="ARBA00011040"/>
    </source>
</evidence>
<feature type="domain" description="ArsA HSP20-like" evidence="4">
    <location>
        <begin position="422"/>
        <end position="481"/>
    </location>
</feature>
<dbReference type="PANTHER" id="PTHR10803:SF3">
    <property type="entry name" value="ATPASE GET3"/>
    <property type="match status" value="1"/>
</dbReference>
<dbReference type="SUPFAM" id="SSF52540">
    <property type="entry name" value="P-loop containing nucleoside triphosphate hydrolases"/>
    <property type="match status" value="1"/>
</dbReference>
<dbReference type="InterPro" id="IPR008978">
    <property type="entry name" value="HSP20-like_chaperone"/>
</dbReference>
<comment type="caution">
    <text evidence="5">The sequence shown here is derived from an EMBL/GenBank/DDBJ whole genome shotgun (WGS) entry which is preliminary data.</text>
</comment>
<feature type="compositionally biased region" description="Basic and acidic residues" evidence="2">
    <location>
        <begin position="339"/>
        <end position="356"/>
    </location>
</feature>
<sequence length="492" mass="51972">MTQMRTVLITGIGGSGRTTIAAATALAAARAGHRTLLLTTGRDGTLDEIFGADGAPPAAVAFAASASYASASPSGAASTSAVDDAEQTAPWTPPVEMASGLWAARIATGEHFRTELTAVQDRARAVLDFVGATALEAEEATELPGAEAFALLAAVRAAHRGVERADLGHADADPAGGGGPYDDHAGEPVWDVLVIDMPPAPEAARLLALPEQLGRYLRRLLPAERQAARALHPVLAQLAGVPVPTQRLYETVAQWHSELDAVQRIIDSDALTVRLVTEPGPLAARALRSARTGLALYGCRVDAVIANRLLPMGSADPWLTAASGQQQAALKELREAYERTEPAGPYDEQRAADRTGPHPSASPRARPPGSLVREVPHLGRDPRGLADLGMIADVVGAPDLRPDRPAADPRTIEDRLASEGLLVWRLPLEGAERGEIGLVRRGDELVITAGQFRRVLPLPSALRRCTVSGAGLHEGELRVRFAPDPQLWPRRP</sequence>
<dbReference type="Gene3D" id="2.60.40.790">
    <property type="match status" value="1"/>
</dbReference>
<dbReference type="Gene3D" id="3.40.50.300">
    <property type="entry name" value="P-loop containing nucleotide triphosphate hydrolases"/>
    <property type="match status" value="1"/>
</dbReference>
<organism evidence="5 6">
    <name type="scientific">Streptomyces zagrosensis</name>
    <dbReference type="NCBI Taxonomy" id="1042984"/>
    <lineage>
        <taxon>Bacteria</taxon>
        <taxon>Bacillati</taxon>
        <taxon>Actinomycetota</taxon>
        <taxon>Actinomycetes</taxon>
        <taxon>Kitasatosporales</taxon>
        <taxon>Streptomycetaceae</taxon>
        <taxon>Streptomyces</taxon>
    </lineage>
</organism>
<dbReference type="GO" id="GO:0016887">
    <property type="term" value="F:ATP hydrolysis activity"/>
    <property type="evidence" value="ECO:0007669"/>
    <property type="project" value="InterPro"/>
</dbReference>
<accession>A0A7W9Q4G0</accession>
<evidence type="ECO:0000313" key="6">
    <source>
        <dbReference type="Proteomes" id="UP000588098"/>
    </source>
</evidence>
<dbReference type="InterPro" id="IPR027417">
    <property type="entry name" value="P-loop_NTPase"/>
</dbReference>
<dbReference type="Pfam" id="PF17886">
    <property type="entry name" value="ArsA_HSP20"/>
    <property type="match status" value="1"/>
</dbReference>
<dbReference type="Proteomes" id="UP000588098">
    <property type="component" value="Unassembled WGS sequence"/>
</dbReference>